<dbReference type="RefSeq" id="WP_134719183.1">
    <property type="nucleotide sequence ID" value="NZ_SDKM01000025.1"/>
</dbReference>
<dbReference type="AlphaFoldDB" id="A0A4Q4ZAF6"/>
<evidence type="ECO:0000313" key="2">
    <source>
        <dbReference type="Proteomes" id="UP000295198"/>
    </source>
</evidence>
<sequence>MSTNKQSPITGRVVALAEVKQRRRLENLIYTRRRVAQLAAEHRSHRLDDAVELYVLQLEVETVLADEFPDAFDTHFADWADEEAAAEHHPEATSPTCSICEAIAKNRGGDHSPHAA</sequence>
<organism evidence="1 2">
    <name type="scientific">Nocardioides guangzhouensis</name>
    <dbReference type="NCBI Taxonomy" id="2497878"/>
    <lineage>
        <taxon>Bacteria</taxon>
        <taxon>Bacillati</taxon>
        <taxon>Actinomycetota</taxon>
        <taxon>Actinomycetes</taxon>
        <taxon>Propionibacteriales</taxon>
        <taxon>Nocardioidaceae</taxon>
        <taxon>Nocardioides</taxon>
    </lineage>
</organism>
<gene>
    <name evidence="1" type="ORF">EKO23_16300</name>
</gene>
<protein>
    <submittedName>
        <fullName evidence="1">Uncharacterized protein</fullName>
    </submittedName>
</protein>
<dbReference type="EMBL" id="SDKM01000025">
    <property type="protein sequence ID" value="RYP84221.1"/>
    <property type="molecule type" value="Genomic_DNA"/>
</dbReference>
<comment type="caution">
    <text evidence="1">The sequence shown here is derived from an EMBL/GenBank/DDBJ whole genome shotgun (WGS) entry which is preliminary data.</text>
</comment>
<keyword evidence="2" id="KW-1185">Reference proteome</keyword>
<dbReference type="Proteomes" id="UP000295198">
    <property type="component" value="Unassembled WGS sequence"/>
</dbReference>
<proteinExistence type="predicted"/>
<name>A0A4Q4ZAF6_9ACTN</name>
<dbReference type="OrthoDB" id="3783881at2"/>
<evidence type="ECO:0000313" key="1">
    <source>
        <dbReference type="EMBL" id="RYP84221.1"/>
    </source>
</evidence>
<reference evidence="1 2" key="1">
    <citation type="submission" date="2019-01" db="EMBL/GenBank/DDBJ databases">
        <title>Nocardioides guangzhouensis sp. nov., an actinobacterium isolated from soil.</title>
        <authorList>
            <person name="Fu Y."/>
            <person name="Cai Y."/>
            <person name="Lin Z."/>
            <person name="Chen P."/>
        </authorList>
    </citation>
    <scope>NUCLEOTIDE SEQUENCE [LARGE SCALE GENOMIC DNA]</scope>
    <source>
        <strain evidence="1 2">130</strain>
    </source>
</reference>
<accession>A0A4Q4ZAF6</accession>